<dbReference type="CDD" id="cd00833">
    <property type="entry name" value="PKS"/>
    <property type="match status" value="1"/>
</dbReference>
<feature type="non-terminal residue" evidence="3">
    <location>
        <position position="172"/>
    </location>
</feature>
<dbReference type="EMBL" id="JALKFT010000113">
    <property type="protein sequence ID" value="MCK9879161.1"/>
    <property type="molecule type" value="Genomic_DNA"/>
</dbReference>
<sequence>GDPIEAQALLATYGQGRDADRPLWVGSVKSNVGHTQAAAGVAGVIKMVMAMRHGVAPRTLHVDAPTPNVDWAAGAVQLLTQTTPWPTDGPRRSGVSAFGISGTNAHVILEVDPTVSGVGSPVDSPAGSVGSSPASPVVVPAVFPWVLSGRDAAGLAGQAGRLSAFVSGRPEL</sequence>
<feature type="domain" description="Ketosynthase family 3 (KS3)" evidence="2">
    <location>
        <begin position="1"/>
        <end position="111"/>
    </location>
</feature>
<dbReference type="PANTHER" id="PTHR43775">
    <property type="entry name" value="FATTY ACID SYNTHASE"/>
    <property type="match status" value="1"/>
</dbReference>
<dbReference type="SMART" id="SM00825">
    <property type="entry name" value="PKS_KS"/>
    <property type="match status" value="1"/>
</dbReference>
<accession>A0ABT0K5T9</accession>
<evidence type="ECO:0000256" key="1">
    <source>
        <dbReference type="ARBA" id="ARBA00022679"/>
    </source>
</evidence>
<evidence type="ECO:0000259" key="2">
    <source>
        <dbReference type="PROSITE" id="PS52004"/>
    </source>
</evidence>
<dbReference type="PROSITE" id="PS52004">
    <property type="entry name" value="KS3_2"/>
    <property type="match status" value="1"/>
</dbReference>
<gene>
    <name evidence="3" type="ORF">MXD59_25990</name>
</gene>
<dbReference type="InterPro" id="IPR032821">
    <property type="entry name" value="PKS_assoc"/>
</dbReference>
<organism evidence="3 4">
    <name type="scientific">Frankia umida</name>
    <dbReference type="NCBI Taxonomy" id="573489"/>
    <lineage>
        <taxon>Bacteria</taxon>
        <taxon>Bacillati</taxon>
        <taxon>Actinomycetota</taxon>
        <taxon>Actinomycetes</taxon>
        <taxon>Frankiales</taxon>
        <taxon>Frankiaceae</taxon>
        <taxon>Frankia</taxon>
    </lineage>
</organism>
<dbReference type="Pfam" id="PF16197">
    <property type="entry name" value="KAsynt_C_assoc"/>
    <property type="match status" value="1"/>
</dbReference>
<dbReference type="SUPFAM" id="SSF53901">
    <property type="entry name" value="Thiolase-like"/>
    <property type="match status" value="1"/>
</dbReference>
<dbReference type="Pfam" id="PF02801">
    <property type="entry name" value="Ketoacyl-synt_C"/>
    <property type="match status" value="1"/>
</dbReference>
<keyword evidence="4" id="KW-1185">Reference proteome</keyword>
<dbReference type="InterPro" id="IPR050091">
    <property type="entry name" value="PKS_NRPS_Biosynth_Enz"/>
</dbReference>
<name>A0ABT0K5T9_9ACTN</name>
<dbReference type="InterPro" id="IPR014031">
    <property type="entry name" value="Ketoacyl_synth_C"/>
</dbReference>
<dbReference type="InterPro" id="IPR020841">
    <property type="entry name" value="PKS_Beta-ketoAc_synthase_dom"/>
</dbReference>
<reference evidence="3 4" key="1">
    <citation type="submission" date="2022-04" db="EMBL/GenBank/DDBJ databases">
        <title>Genome diversity in the genus Frankia.</title>
        <authorList>
            <person name="Carlos-Shanley C."/>
            <person name="Hahn D."/>
        </authorList>
    </citation>
    <scope>NUCLEOTIDE SEQUENCE [LARGE SCALE GENOMIC DNA]</scope>
    <source>
        <strain evidence="3 4">Ag45/Mut15</strain>
    </source>
</reference>
<protein>
    <submittedName>
        <fullName evidence="3">Polyketide synthase</fullName>
    </submittedName>
</protein>
<keyword evidence="1" id="KW-0808">Transferase</keyword>
<evidence type="ECO:0000313" key="4">
    <source>
        <dbReference type="Proteomes" id="UP001201873"/>
    </source>
</evidence>
<feature type="non-terminal residue" evidence="3">
    <location>
        <position position="1"/>
    </location>
</feature>
<dbReference type="Gene3D" id="3.40.47.10">
    <property type="match status" value="1"/>
</dbReference>
<dbReference type="Proteomes" id="UP001201873">
    <property type="component" value="Unassembled WGS sequence"/>
</dbReference>
<dbReference type="PANTHER" id="PTHR43775:SF51">
    <property type="entry name" value="INACTIVE PHENOLPHTHIOCEROL SYNTHESIS POLYKETIDE SYNTHASE TYPE I PKS1-RELATED"/>
    <property type="match status" value="1"/>
</dbReference>
<dbReference type="Gene3D" id="3.30.70.3290">
    <property type="match status" value="1"/>
</dbReference>
<dbReference type="RefSeq" id="WP_248827204.1">
    <property type="nucleotide sequence ID" value="NZ_JALKFT010000113.1"/>
</dbReference>
<evidence type="ECO:0000313" key="3">
    <source>
        <dbReference type="EMBL" id="MCK9879161.1"/>
    </source>
</evidence>
<proteinExistence type="predicted"/>
<dbReference type="InterPro" id="IPR016039">
    <property type="entry name" value="Thiolase-like"/>
</dbReference>
<comment type="caution">
    <text evidence="3">The sequence shown here is derived from an EMBL/GenBank/DDBJ whole genome shotgun (WGS) entry which is preliminary data.</text>
</comment>